<keyword evidence="6" id="KW-1185">Reference proteome</keyword>
<accession>A0AAN7C0S0</accession>
<dbReference type="Pfam" id="PF00072">
    <property type="entry name" value="Response_reg"/>
    <property type="match status" value="1"/>
</dbReference>
<feature type="region of interest" description="Disordered" evidence="3">
    <location>
        <begin position="1"/>
        <end position="22"/>
    </location>
</feature>
<name>A0AAN7C0S0_9PEZI</name>
<dbReference type="SUPFAM" id="SSF52172">
    <property type="entry name" value="CheY-like"/>
    <property type="match status" value="1"/>
</dbReference>
<dbReference type="PROSITE" id="PS50110">
    <property type="entry name" value="RESPONSE_REGULATORY"/>
    <property type="match status" value="1"/>
</dbReference>
<proteinExistence type="predicted"/>
<dbReference type="PANTHER" id="PTHR43719">
    <property type="entry name" value="TWO-COMPONENT HISTIDINE KINASE"/>
    <property type="match status" value="1"/>
</dbReference>
<reference evidence="5" key="2">
    <citation type="submission" date="2023-05" db="EMBL/GenBank/DDBJ databases">
        <authorList>
            <consortium name="Lawrence Berkeley National Laboratory"/>
            <person name="Steindorff A."/>
            <person name="Hensen N."/>
            <person name="Bonometti L."/>
            <person name="Westerberg I."/>
            <person name="Brannstrom I.O."/>
            <person name="Guillou S."/>
            <person name="Cros-Aarteil S."/>
            <person name="Calhoun S."/>
            <person name="Haridas S."/>
            <person name="Kuo A."/>
            <person name="Mondo S."/>
            <person name="Pangilinan J."/>
            <person name="Riley R."/>
            <person name="Labutti K."/>
            <person name="Andreopoulos B."/>
            <person name="Lipzen A."/>
            <person name="Chen C."/>
            <person name="Yanf M."/>
            <person name="Daum C."/>
            <person name="Ng V."/>
            <person name="Clum A."/>
            <person name="Ohm R."/>
            <person name="Martin F."/>
            <person name="Silar P."/>
            <person name="Natvig D."/>
            <person name="Lalanne C."/>
            <person name="Gautier V."/>
            <person name="Ament-Velasquez S.L."/>
            <person name="Kruys A."/>
            <person name="Hutchinson M.I."/>
            <person name="Powell A.J."/>
            <person name="Barry K."/>
            <person name="Miller A.N."/>
            <person name="Grigoriev I.V."/>
            <person name="Debuchy R."/>
            <person name="Gladieux P."/>
            <person name="Thoren M.H."/>
            <person name="Johannesson H."/>
        </authorList>
    </citation>
    <scope>NUCLEOTIDE SEQUENCE</scope>
    <source>
        <strain evidence="5">CBS 532.94</strain>
    </source>
</reference>
<dbReference type="GO" id="GO:0000160">
    <property type="term" value="P:phosphorelay signal transduction system"/>
    <property type="evidence" value="ECO:0007669"/>
    <property type="project" value="InterPro"/>
</dbReference>
<evidence type="ECO:0000256" key="1">
    <source>
        <dbReference type="ARBA" id="ARBA00022553"/>
    </source>
</evidence>
<dbReference type="Proteomes" id="UP001303760">
    <property type="component" value="Unassembled WGS sequence"/>
</dbReference>
<feature type="compositionally biased region" description="Polar residues" evidence="3">
    <location>
        <begin position="1"/>
        <end position="12"/>
    </location>
</feature>
<dbReference type="EMBL" id="MU860658">
    <property type="protein sequence ID" value="KAK4233130.1"/>
    <property type="molecule type" value="Genomic_DNA"/>
</dbReference>
<dbReference type="PANTHER" id="PTHR43719:SF28">
    <property type="entry name" value="PEROXIDE STRESS-ACTIVATED HISTIDINE KINASE MAK1-RELATED"/>
    <property type="match status" value="1"/>
</dbReference>
<dbReference type="CDD" id="cd17546">
    <property type="entry name" value="REC_hyHK_CKI1_RcsC-like"/>
    <property type="match status" value="1"/>
</dbReference>
<evidence type="ECO:0000313" key="6">
    <source>
        <dbReference type="Proteomes" id="UP001303760"/>
    </source>
</evidence>
<dbReference type="InterPro" id="IPR011006">
    <property type="entry name" value="CheY-like_superfamily"/>
</dbReference>
<evidence type="ECO:0000256" key="3">
    <source>
        <dbReference type="SAM" id="MobiDB-lite"/>
    </source>
</evidence>
<organism evidence="5 6">
    <name type="scientific">Achaetomium macrosporum</name>
    <dbReference type="NCBI Taxonomy" id="79813"/>
    <lineage>
        <taxon>Eukaryota</taxon>
        <taxon>Fungi</taxon>
        <taxon>Dikarya</taxon>
        <taxon>Ascomycota</taxon>
        <taxon>Pezizomycotina</taxon>
        <taxon>Sordariomycetes</taxon>
        <taxon>Sordariomycetidae</taxon>
        <taxon>Sordariales</taxon>
        <taxon>Chaetomiaceae</taxon>
        <taxon>Achaetomium</taxon>
    </lineage>
</organism>
<feature type="domain" description="Response regulatory" evidence="4">
    <location>
        <begin position="201"/>
        <end position="332"/>
    </location>
</feature>
<feature type="modified residue" description="4-aspartylphosphate" evidence="2">
    <location>
        <position position="258"/>
    </location>
</feature>
<evidence type="ECO:0000259" key="4">
    <source>
        <dbReference type="PROSITE" id="PS50110"/>
    </source>
</evidence>
<dbReference type="InterPro" id="IPR001789">
    <property type="entry name" value="Sig_transdc_resp-reg_receiver"/>
</dbReference>
<dbReference type="AlphaFoldDB" id="A0AAN7C0S0"/>
<reference evidence="5" key="1">
    <citation type="journal article" date="2023" name="Mol. Phylogenet. Evol.">
        <title>Genome-scale phylogeny and comparative genomics of the fungal order Sordariales.</title>
        <authorList>
            <person name="Hensen N."/>
            <person name="Bonometti L."/>
            <person name="Westerberg I."/>
            <person name="Brannstrom I.O."/>
            <person name="Guillou S."/>
            <person name="Cros-Aarteil S."/>
            <person name="Calhoun S."/>
            <person name="Haridas S."/>
            <person name="Kuo A."/>
            <person name="Mondo S."/>
            <person name="Pangilinan J."/>
            <person name="Riley R."/>
            <person name="LaButti K."/>
            <person name="Andreopoulos B."/>
            <person name="Lipzen A."/>
            <person name="Chen C."/>
            <person name="Yan M."/>
            <person name="Daum C."/>
            <person name="Ng V."/>
            <person name="Clum A."/>
            <person name="Steindorff A."/>
            <person name="Ohm R.A."/>
            <person name="Martin F."/>
            <person name="Silar P."/>
            <person name="Natvig D.O."/>
            <person name="Lalanne C."/>
            <person name="Gautier V."/>
            <person name="Ament-Velasquez S.L."/>
            <person name="Kruys A."/>
            <person name="Hutchinson M.I."/>
            <person name="Powell A.J."/>
            <person name="Barry K."/>
            <person name="Miller A.N."/>
            <person name="Grigoriev I.V."/>
            <person name="Debuchy R."/>
            <person name="Gladieux P."/>
            <person name="Hiltunen Thoren M."/>
            <person name="Johannesson H."/>
        </authorList>
    </citation>
    <scope>NUCLEOTIDE SEQUENCE</scope>
    <source>
        <strain evidence="5">CBS 532.94</strain>
    </source>
</reference>
<evidence type="ECO:0000313" key="5">
    <source>
        <dbReference type="EMBL" id="KAK4233130.1"/>
    </source>
</evidence>
<dbReference type="InterPro" id="IPR050956">
    <property type="entry name" value="2C_system_His_kinase"/>
</dbReference>
<comment type="caution">
    <text evidence="5">The sequence shown here is derived from an EMBL/GenBank/DDBJ whole genome shotgun (WGS) entry which is preliminary data.</text>
</comment>
<keyword evidence="1 2" id="KW-0597">Phosphoprotein</keyword>
<evidence type="ECO:0000256" key="2">
    <source>
        <dbReference type="PROSITE-ProRule" id="PRU00169"/>
    </source>
</evidence>
<protein>
    <submittedName>
        <fullName evidence="5">CheY-like superfamily</fullName>
    </submittedName>
</protein>
<sequence>MGSSISLPSSVGDQEETEERELDVRGLGQILHECNRPRLRVRFGSNAGAMVNGFPSKGGVYELYCSPMELEFLGLDRFETALPSSDPAEEDALCAKMRLLGAEWWPSSDPACGEASHSIGLRSPLDDMVRFIGVTSQGGMWALTTNASDCYEKQLGRINNAMDMEEKCRQIERLGGTFYADPRECPLLDFKSPVPERAAIHVLVADDDASDRAVARSLLDRLGFSHVTTVGNGMEALDILLAAANDRSQRKPDIIFLDTDMPVMDGFECARIMRRKDPYTFICGNVPIIVMQDPTTQEDRKYRERCFDVGIVSFRTRPIQEKELERTLVRYVLNGRARIWLSESSVEDAGQDQGMMQEA</sequence>
<dbReference type="SMART" id="SM00448">
    <property type="entry name" value="REC"/>
    <property type="match status" value="1"/>
</dbReference>
<gene>
    <name evidence="5" type="ORF">C8A03DRAFT_19731</name>
</gene>
<dbReference type="Gene3D" id="3.40.50.2300">
    <property type="match status" value="1"/>
</dbReference>